<reference evidence="3 4" key="1">
    <citation type="submission" date="2018-04" db="EMBL/GenBank/DDBJ databases">
        <title>Novel Campyloabacter and Helicobacter Species and Strains.</title>
        <authorList>
            <person name="Mannion A.J."/>
            <person name="Shen Z."/>
            <person name="Fox J.G."/>
        </authorList>
    </citation>
    <scope>NUCLEOTIDE SEQUENCE [LARGE SCALE GENOMIC DNA]</scope>
    <source>
        <strain evidence="3 4">MIT 04-9362</strain>
    </source>
</reference>
<dbReference type="OrthoDB" id="5321773at2"/>
<accession>A0A3D8J3A3</accession>
<feature type="transmembrane region" description="Helical" evidence="1">
    <location>
        <begin position="349"/>
        <end position="367"/>
    </location>
</feature>
<dbReference type="Proteomes" id="UP000256695">
    <property type="component" value="Unassembled WGS sequence"/>
</dbReference>
<feature type="transmembrane region" description="Helical" evidence="1">
    <location>
        <begin position="56"/>
        <end position="74"/>
    </location>
</feature>
<evidence type="ECO:0000256" key="1">
    <source>
        <dbReference type="SAM" id="Phobius"/>
    </source>
</evidence>
<feature type="transmembrane region" description="Helical" evidence="1">
    <location>
        <begin position="374"/>
        <end position="403"/>
    </location>
</feature>
<feature type="transmembrane region" description="Helical" evidence="1">
    <location>
        <begin position="184"/>
        <end position="200"/>
    </location>
</feature>
<gene>
    <name evidence="3" type="ORF">CQA57_07125</name>
</gene>
<feature type="transmembrane region" description="Helical" evidence="1">
    <location>
        <begin position="86"/>
        <end position="104"/>
    </location>
</feature>
<keyword evidence="1" id="KW-0472">Membrane</keyword>
<dbReference type="AlphaFoldDB" id="A0A3D8J3A3"/>
<name>A0A3D8J3A3_9HELI</name>
<comment type="caution">
    <text evidence="3">The sequence shown here is derived from an EMBL/GenBank/DDBJ whole genome shotgun (WGS) entry which is preliminary data.</text>
</comment>
<organism evidence="3 4">
    <name type="scientific">Helicobacter anseris</name>
    <dbReference type="NCBI Taxonomy" id="375926"/>
    <lineage>
        <taxon>Bacteria</taxon>
        <taxon>Pseudomonadati</taxon>
        <taxon>Campylobacterota</taxon>
        <taxon>Epsilonproteobacteria</taxon>
        <taxon>Campylobacterales</taxon>
        <taxon>Helicobacteraceae</taxon>
        <taxon>Helicobacter</taxon>
    </lineage>
</organism>
<sequence length="442" mass="51678">MLIYAKNYQWRKMFKNRFLPKLKKYLDLQIITQEQYEKICECEKKASSRALILDKILKFLIIYFFSSLLIVFFVSNWQGLTRTTKVLFLLGTLGGGFGGILYFLKSNLFYARLFGVFVNFAFGLNLLLIGQMYHLGDDLPLALCTIAYASLLLAFSLRGRMLFLQSITMLYIAFFWALSNQSNLIYTFLLAIFYGFYYVYKYQSNSLKILNCFNVFIFVAYFDQSYLIYTFLLVIFYGFYYVYKYQSNSLKILNCFNVFIFVACTVKDFMFIALFYVFALGMLLAKKPAFLSSPIIQKISYITLSLLIFSLSNYRHYSLEFLKQYTILAYLLLFLPSLFLWFIKQKADALLFGSIVLGIILDSFTLIPANLMGFYYWVVFFGLCMILILQHNTMEGIILLILFSLLQYISIVSDYFSLGLFFGICCIVLFIILRKKNGIIQK</sequence>
<evidence type="ECO:0000259" key="2">
    <source>
        <dbReference type="Pfam" id="PF09925"/>
    </source>
</evidence>
<feature type="transmembrane region" description="Helical" evidence="1">
    <location>
        <begin position="325"/>
        <end position="343"/>
    </location>
</feature>
<keyword evidence="1" id="KW-1133">Transmembrane helix</keyword>
<feature type="transmembrane region" description="Helical" evidence="1">
    <location>
        <begin position="255"/>
        <end position="283"/>
    </location>
</feature>
<feature type="domain" description="DUF2157" evidence="2">
    <location>
        <begin position="24"/>
        <end position="162"/>
    </location>
</feature>
<protein>
    <recommendedName>
        <fullName evidence="2">DUF2157 domain-containing protein</fullName>
    </recommendedName>
</protein>
<evidence type="ECO:0000313" key="3">
    <source>
        <dbReference type="EMBL" id="RDU72007.1"/>
    </source>
</evidence>
<feature type="transmembrane region" description="Helical" evidence="1">
    <location>
        <begin position="415"/>
        <end position="433"/>
    </location>
</feature>
<keyword evidence="1" id="KW-0812">Transmembrane</keyword>
<dbReference type="Pfam" id="PF09925">
    <property type="entry name" value="DUF2157"/>
    <property type="match status" value="1"/>
</dbReference>
<feature type="transmembrane region" description="Helical" evidence="1">
    <location>
        <begin position="295"/>
        <end position="313"/>
    </location>
</feature>
<keyword evidence="4" id="KW-1185">Reference proteome</keyword>
<feature type="transmembrane region" description="Helical" evidence="1">
    <location>
        <begin position="139"/>
        <end position="155"/>
    </location>
</feature>
<dbReference type="EMBL" id="NXLX01000022">
    <property type="protein sequence ID" value="RDU72007.1"/>
    <property type="molecule type" value="Genomic_DNA"/>
</dbReference>
<feature type="transmembrane region" description="Helical" evidence="1">
    <location>
        <begin position="162"/>
        <end position="178"/>
    </location>
</feature>
<feature type="transmembrane region" description="Helical" evidence="1">
    <location>
        <begin position="228"/>
        <end position="243"/>
    </location>
</feature>
<evidence type="ECO:0000313" key="4">
    <source>
        <dbReference type="Proteomes" id="UP000256695"/>
    </source>
</evidence>
<feature type="transmembrane region" description="Helical" evidence="1">
    <location>
        <begin position="111"/>
        <end position="133"/>
    </location>
</feature>
<proteinExistence type="predicted"/>
<dbReference type="InterPro" id="IPR018677">
    <property type="entry name" value="DUF2157"/>
</dbReference>